<evidence type="ECO:0000313" key="3">
    <source>
        <dbReference type="Proteomes" id="UP000289152"/>
    </source>
</evidence>
<evidence type="ECO:0000313" key="2">
    <source>
        <dbReference type="EMBL" id="RXK36694.1"/>
    </source>
</evidence>
<dbReference type="PANTHER" id="PTHR13237">
    <property type="entry name" value="SOMETHING ABOUT SILENCING PROTEIN 10-RELATED"/>
    <property type="match status" value="1"/>
</dbReference>
<dbReference type="EMBL" id="SDIL01000090">
    <property type="protein sequence ID" value="RXK36694.1"/>
    <property type="molecule type" value="Genomic_DNA"/>
</dbReference>
<name>A0A4Q1BGK8_TREME</name>
<dbReference type="Proteomes" id="UP000289152">
    <property type="component" value="Unassembled WGS sequence"/>
</dbReference>
<feature type="compositionally biased region" description="Basic and acidic residues" evidence="1">
    <location>
        <begin position="340"/>
        <end position="356"/>
    </location>
</feature>
<keyword evidence="3" id="KW-1185">Reference proteome</keyword>
<protein>
    <submittedName>
        <fullName evidence="2">Uncharacterized protein</fullName>
    </submittedName>
</protein>
<proteinExistence type="predicted"/>
<dbReference type="AlphaFoldDB" id="A0A4Q1BGK8"/>
<dbReference type="STRING" id="5217.A0A4Q1BGK8"/>
<comment type="caution">
    <text evidence="2">The sequence shown here is derived from an EMBL/GenBank/DDBJ whole genome shotgun (WGS) entry which is preliminary data.</text>
</comment>
<dbReference type="OrthoDB" id="203440at2759"/>
<gene>
    <name evidence="2" type="ORF">M231_06081</name>
</gene>
<accession>A0A4Q1BGK8</accession>
<organism evidence="2 3">
    <name type="scientific">Tremella mesenterica</name>
    <name type="common">Jelly fungus</name>
    <dbReference type="NCBI Taxonomy" id="5217"/>
    <lineage>
        <taxon>Eukaryota</taxon>
        <taxon>Fungi</taxon>
        <taxon>Dikarya</taxon>
        <taxon>Basidiomycota</taxon>
        <taxon>Agaricomycotina</taxon>
        <taxon>Tremellomycetes</taxon>
        <taxon>Tremellales</taxon>
        <taxon>Tremellaceae</taxon>
        <taxon>Tremella</taxon>
    </lineage>
</organism>
<dbReference type="Pfam" id="PF04000">
    <property type="entry name" value="Sas10_Utp3"/>
    <property type="match status" value="1"/>
</dbReference>
<reference evidence="2 3" key="1">
    <citation type="submission" date="2016-06" db="EMBL/GenBank/DDBJ databases">
        <title>Evolution of pathogenesis and genome organization in the Tremellales.</title>
        <authorList>
            <person name="Cuomo C."/>
            <person name="Litvintseva A."/>
            <person name="Heitman J."/>
            <person name="Chen Y."/>
            <person name="Sun S."/>
            <person name="Springer D."/>
            <person name="Dromer F."/>
            <person name="Young S."/>
            <person name="Zeng Q."/>
            <person name="Chapman S."/>
            <person name="Gujja S."/>
            <person name="Saif S."/>
            <person name="Birren B."/>
        </authorList>
    </citation>
    <scope>NUCLEOTIDE SEQUENCE [LARGE SCALE GENOMIC DNA]</scope>
    <source>
        <strain evidence="2 3">ATCC 28783</strain>
    </source>
</reference>
<dbReference type="GO" id="GO:0032040">
    <property type="term" value="C:small-subunit processome"/>
    <property type="evidence" value="ECO:0007669"/>
    <property type="project" value="TreeGrafter"/>
</dbReference>
<feature type="region of interest" description="Disordered" evidence="1">
    <location>
        <begin position="326"/>
        <end position="375"/>
    </location>
</feature>
<dbReference type="GO" id="GO:0000462">
    <property type="term" value="P:maturation of SSU-rRNA from tricistronic rRNA transcript (SSU-rRNA, 5.8S rRNA, LSU-rRNA)"/>
    <property type="evidence" value="ECO:0007669"/>
    <property type="project" value="TreeGrafter"/>
</dbReference>
<dbReference type="InterPro" id="IPR007146">
    <property type="entry name" value="Sas10/Utp3/C1D"/>
</dbReference>
<evidence type="ECO:0000256" key="1">
    <source>
        <dbReference type="SAM" id="MobiDB-lite"/>
    </source>
</evidence>
<sequence length="375" mass="40763">MAEAENPLSSEQVSTLLSDVQVSAQATSSALRPLMEKVKTNDSSLDMSSGLSLLLLRPHLLLSSLHHLVILLALRIQGIEPSSGLYAETSFASSSRSPLVIDKPEDAMREIIRELSVNREVMDKIKGLEGKLEYQIKKLSALAEAEEVRGQAIVEEVEDDPLSFRPYTSAMLSSVAKDSTRDADDDGPSAVYRPPRVAAVPYTESTKSRRTERRAPALLSEFAATMNGAPLLQSTSGLATRPVQAQSHSNSTSAKRAAELARMNQFEEENMTRLVTSKREAKRRREDEEALALGYGVGGPARSRGRRQNGLEAELEGVLGERGSKGLWESVSSGIGKRGGVLDRAKKGGVKESEGGRRKKARFEKDVAGHGKKRL</sequence>
<dbReference type="PANTHER" id="PTHR13237:SF9">
    <property type="entry name" value="NEUROGUIDIN"/>
    <property type="match status" value="1"/>
</dbReference>
<dbReference type="VEuPathDB" id="FungiDB:TREMEDRAFT_59330"/>
<dbReference type="FunCoup" id="A0A4Q1BGK8">
    <property type="interactions" value="769"/>
</dbReference>
<dbReference type="InParanoid" id="A0A4Q1BGK8"/>